<feature type="domain" description="HhH-GPD" evidence="6">
    <location>
        <begin position="55"/>
        <end position="207"/>
    </location>
</feature>
<dbReference type="GO" id="GO:0006285">
    <property type="term" value="P:base-excision repair, AP site formation"/>
    <property type="evidence" value="ECO:0007669"/>
    <property type="project" value="TreeGrafter"/>
</dbReference>
<keyword evidence="4" id="KW-0227">DNA damage</keyword>
<organism evidence="7 8">
    <name type="scientific">Leeia aquatica</name>
    <dbReference type="NCBI Taxonomy" id="2725557"/>
    <lineage>
        <taxon>Bacteria</taxon>
        <taxon>Pseudomonadati</taxon>
        <taxon>Pseudomonadota</taxon>
        <taxon>Betaproteobacteria</taxon>
        <taxon>Neisseriales</taxon>
        <taxon>Leeiaceae</taxon>
        <taxon>Leeia</taxon>
    </lineage>
</organism>
<proteinExistence type="inferred from homology"/>
<dbReference type="FunFam" id="1.10.340.30:FF:000004">
    <property type="entry name" value="DNA-3-methyladenine glycosylase II"/>
    <property type="match status" value="1"/>
</dbReference>
<gene>
    <name evidence="7" type="ORF">HF682_09180</name>
</gene>
<keyword evidence="5" id="KW-0234">DNA repair</keyword>
<dbReference type="Gene3D" id="1.10.340.30">
    <property type="entry name" value="Hypothetical protein, domain 2"/>
    <property type="match status" value="1"/>
</dbReference>
<dbReference type="PANTHER" id="PTHR43003:SF5">
    <property type="entry name" value="DNA-3-METHYLADENINE GLYCOSYLASE"/>
    <property type="match status" value="1"/>
</dbReference>
<dbReference type="EC" id="3.2.2.21" evidence="3"/>
<dbReference type="Gene3D" id="1.10.1670.40">
    <property type="match status" value="1"/>
</dbReference>
<accession>A0A847SDD5</accession>
<evidence type="ECO:0000256" key="2">
    <source>
        <dbReference type="ARBA" id="ARBA00010817"/>
    </source>
</evidence>
<dbReference type="AlphaFoldDB" id="A0A847SDD5"/>
<evidence type="ECO:0000313" key="7">
    <source>
        <dbReference type="EMBL" id="NLR75329.1"/>
    </source>
</evidence>
<dbReference type="GO" id="GO:0032131">
    <property type="term" value="F:alkylated DNA binding"/>
    <property type="evidence" value="ECO:0007669"/>
    <property type="project" value="TreeGrafter"/>
</dbReference>
<dbReference type="GO" id="GO:0008725">
    <property type="term" value="F:DNA-3-methyladenine glycosylase activity"/>
    <property type="evidence" value="ECO:0007669"/>
    <property type="project" value="TreeGrafter"/>
</dbReference>
<comment type="catalytic activity">
    <reaction evidence="1">
        <text>Hydrolysis of alkylated DNA, releasing 3-methyladenine, 3-methylguanine, 7-methylguanine and 7-methyladenine.</text>
        <dbReference type="EC" id="3.2.2.21"/>
    </reaction>
</comment>
<dbReference type="InterPro" id="IPR011257">
    <property type="entry name" value="DNA_glycosylase"/>
</dbReference>
<dbReference type="GO" id="GO:0032993">
    <property type="term" value="C:protein-DNA complex"/>
    <property type="evidence" value="ECO:0007669"/>
    <property type="project" value="TreeGrafter"/>
</dbReference>
<dbReference type="PANTHER" id="PTHR43003">
    <property type="entry name" value="DNA-3-METHYLADENINE GLYCOSYLASE"/>
    <property type="match status" value="1"/>
</dbReference>
<evidence type="ECO:0000313" key="8">
    <source>
        <dbReference type="Proteomes" id="UP000587991"/>
    </source>
</evidence>
<evidence type="ECO:0000256" key="3">
    <source>
        <dbReference type="ARBA" id="ARBA00012000"/>
    </source>
</evidence>
<dbReference type="InterPro" id="IPR051912">
    <property type="entry name" value="Alkylbase_DNA_Glycosylase/TA"/>
</dbReference>
<dbReference type="SMART" id="SM00478">
    <property type="entry name" value="ENDO3c"/>
    <property type="match status" value="1"/>
</dbReference>
<dbReference type="Pfam" id="PF00730">
    <property type="entry name" value="HhH-GPD"/>
    <property type="match status" value="1"/>
</dbReference>
<reference evidence="7 8" key="1">
    <citation type="submission" date="2020-04" db="EMBL/GenBank/DDBJ databases">
        <title>Draft genome of Leeia sp. IMCC25680.</title>
        <authorList>
            <person name="Song J."/>
            <person name="Cho J.-C."/>
        </authorList>
    </citation>
    <scope>NUCLEOTIDE SEQUENCE [LARGE SCALE GENOMIC DNA]</scope>
    <source>
        <strain evidence="7 8">IMCC25680</strain>
    </source>
</reference>
<dbReference type="Proteomes" id="UP000587991">
    <property type="component" value="Unassembled WGS sequence"/>
</dbReference>
<dbReference type="InterPro" id="IPR003265">
    <property type="entry name" value="HhH-GPD_domain"/>
</dbReference>
<dbReference type="RefSeq" id="WP_168877005.1">
    <property type="nucleotide sequence ID" value="NZ_JABAIM010000002.1"/>
</dbReference>
<sequence length="213" mass="24305">MSVAPRQKQAPSYWDEACAQLAQQDRALTGLLQAYPAERLQGGGDAFVTLANSIIGQQISVRAAEQIWGRLNQRVQPLTPEHVLATPADELKQVGLSTRKVEYLTDLARHFSDGRIESDQFDHLSDAEVIARLTDVRGIGRWTAEMFLIFHLLRQDVLPLDDIGLQRAVAQHYGWPYPFPLKQLDAFAERWRPWRTVATWYLWRSLDPIPVAY</sequence>
<name>A0A847SDD5_9NEIS</name>
<comment type="caution">
    <text evidence="7">The sequence shown here is derived from an EMBL/GenBank/DDBJ whole genome shotgun (WGS) entry which is preliminary data.</text>
</comment>
<dbReference type="SUPFAM" id="SSF48150">
    <property type="entry name" value="DNA-glycosylase"/>
    <property type="match status" value="1"/>
</dbReference>
<evidence type="ECO:0000256" key="5">
    <source>
        <dbReference type="ARBA" id="ARBA00023204"/>
    </source>
</evidence>
<dbReference type="CDD" id="cd00056">
    <property type="entry name" value="ENDO3c"/>
    <property type="match status" value="1"/>
</dbReference>
<keyword evidence="8" id="KW-1185">Reference proteome</keyword>
<evidence type="ECO:0000256" key="1">
    <source>
        <dbReference type="ARBA" id="ARBA00000086"/>
    </source>
</evidence>
<evidence type="ECO:0000256" key="4">
    <source>
        <dbReference type="ARBA" id="ARBA00022763"/>
    </source>
</evidence>
<dbReference type="GO" id="GO:0006307">
    <property type="term" value="P:DNA alkylation repair"/>
    <property type="evidence" value="ECO:0007669"/>
    <property type="project" value="TreeGrafter"/>
</dbReference>
<dbReference type="EMBL" id="JABAIM010000002">
    <property type="protein sequence ID" value="NLR75329.1"/>
    <property type="molecule type" value="Genomic_DNA"/>
</dbReference>
<dbReference type="GO" id="GO:0043916">
    <property type="term" value="F:DNA-7-methylguanine glycosylase activity"/>
    <property type="evidence" value="ECO:0007669"/>
    <property type="project" value="TreeGrafter"/>
</dbReference>
<evidence type="ECO:0000259" key="6">
    <source>
        <dbReference type="SMART" id="SM00478"/>
    </source>
</evidence>
<comment type="similarity">
    <text evidence="2">Belongs to the alkylbase DNA glycosidase AlkA family.</text>
</comment>
<protein>
    <recommendedName>
        <fullName evidence="3">DNA-3-methyladenine glycosylase II</fullName>
        <ecNumber evidence="3">3.2.2.21</ecNumber>
    </recommendedName>
</protein>